<evidence type="ECO:0000313" key="4">
    <source>
        <dbReference type="Proteomes" id="UP000323732"/>
    </source>
</evidence>
<comment type="caution">
    <text evidence="1">The sequence shown here is derived from an EMBL/GenBank/DDBJ whole genome shotgun (WGS) entry which is preliminary data.</text>
</comment>
<sequence>MYRKNCPKCHRPSYSSSEIGEWLCPVCGNDLTLFPFFDAFTFEQLPVKVVPFKRKMESYKGRAVK</sequence>
<gene>
    <name evidence="2" type="ORF">FZD47_18325</name>
    <name evidence="1" type="ORF">FZD51_03325</name>
</gene>
<accession>A0A5D4RJI7</accession>
<evidence type="ECO:0000313" key="1">
    <source>
        <dbReference type="EMBL" id="TYS51090.1"/>
    </source>
</evidence>
<dbReference type="RefSeq" id="WP_094769819.1">
    <property type="nucleotide sequence ID" value="NZ_JAHXNN010000021.1"/>
</dbReference>
<name>A0A5D4RJI7_9BACI</name>
<protein>
    <submittedName>
        <fullName evidence="1">Uncharacterized protein</fullName>
    </submittedName>
</protein>
<dbReference type="AlphaFoldDB" id="A0A5D4RJI7"/>
<dbReference type="EMBL" id="VTER01000002">
    <property type="protein sequence ID" value="TYS51090.1"/>
    <property type="molecule type" value="Genomic_DNA"/>
</dbReference>
<evidence type="ECO:0000313" key="3">
    <source>
        <dbReference type="Proteomes" id="UP000322139"/>
    </source>
</evidence>
<dbReference type="Proteomes" id="UP000322139">
    <property type="component" value="Unassembled WGS sequence"/>
</dbReference>
<proteinExistence type="predicted"/>
<reference evidence="3 4" key="1">
    <citation type="submission" date="2019-08" db="EMBL/GenBank/DDBJ databases">
        <title>Bacillus genomes from the desert of Cuatro Cienegas, Coahuila.</title>
        <authorList>
            <person name="Olmedo-Alvarez G."/>
        </authorList>
    </citation>
    <scope>NUCLEOTIDE SEQUENCE [LARGE SCALE GENOMIC DNA]</scope>
    <source>
        <strain evidence="2 4">CH37_1T</strain>
        <strain evidence="1 3">CH446_14T</strain>
    </source>
</reference>
<organism evidence="1 3">
    <name type="scientific">Bacillus infantis</name>
    <dbReference type="NCBI Taxonomy" id="324767"/>
    <lineage>
        <taxon>Bacteria</taxon>
        <taxon>Bacillati</taxon>
        <taxon>Bacillota</taxon>
        <taxon>Bacilli</taxon>
        <taxon>Bacillales</taxon>
        <taxon>Bacillaceae</taxon>
        <taxon>Bacillus</taxon>
    </lineage>
</organism>
<dbReference type="EMBL" id="VTES01000005">
    <property type="protein sequence ID" value="TYS62038.1"/>
    <property type="molecule type" value="Genomic_DNA"/>
</dbReference>
<dbReference type="Proteomes" id="UP000323732">
    <property type="component" value="Unassembled WGS sequence"/>
</dbReference>
<evidence type="ECO:0000313" key="2">
    <source>
        <dbReference type="EMBL" id="TYS62038.1"/>
    </source>
</evidence>